<gene>
    <name evidence="2" type="ORF">FHR82_000393</name>
</gene>
<accession>A0A7W7VBI9</accession>
<feature type="domain" description="SnoaL-like" evidence="1">
    <location>
        <begin position="16"/>
        <end position="87"/>
    </location>
</feature>
<keyword evidence="2" id="KW-0413">Isomerase</keyword>
<dbReference type="InterPro" id="IPR032710">
    <property type="entry name" value="NTF2-like_dom_sf"/>
</dbReference>
<keyword evidence="3" id="KW-1185">Reference proteome</keyword>
<dbReference type="InterPro" id="IPR037401">
    <property type="entry name" value="SnoaL-like"/>
</dbReference>
<proteinExistence type="predicted"/>
<dbReference type="Gene3D" id="3.10.450.50">
    <property type="match status" value="1"/>
</dbReference>
<evidence type="ECO:0000313" key="2">
    <source>
        <dbReference type="EMBL" id="MBB4904183.1"/>
    </source>
</evidence>
<comment type="caution">
    <text evidence="2">The sequence shown here is derived from an EMBL/GenBank/DDBJ whole genome shotgun (WGS) entry which is preliminary data.</text>
</comment>
<protein>
    <submittedName>
        <fullName evidence="2">Ketosteroid isomerase-like protein</fullName>
    </submittedName>
</protein>
<evidence type="ECO:0000313" key="3">
    <source>
        <dbReference type="Proteomes" id="UP000520767"/>
    </source>
</evidence>
<dbReference type="AlphaFoldDB" id="A0A7W7VBI9"/>
<dbReference type="Proteomes" id="UP000520767">
    <property type="component" value="Unassembled WGS sequence"/>
</dbReference>
<reference evidence="2 3" key="1">
    <citation type="submission" date="2020-08" db="EMBL/GenBank/DDBJ databases">
        <title>Genomic Encyclopedia of Type Strains, Phase III (KMG-III): the genomes of soil and plant-associated and newly described type strains.</title>
        <authorList>
            <person name="Whitman W."/>
        </authorList>
    </citation>
    <scope>NUCLEOTIDE SEQUENCE [LARGE SCALE GENOMIC DNA]</scope>
    <source>
        <strain evidence="2 3">CECT 8960</strain>
    </source>
</reference>
<dbReference type="SUPFAM" id="SSF54427">
    <property type="entry name" value="NTF2-like"/>
    <property type="match status" value="1"/>
</dbReference>
<dbReference type="Pfam" id="PF12680">
    <property type="entry name" value="SnoaL_2"/>
    <property type="match status" value="1"/>
</dbReference>
<evidence type="ECO:0000259" key="1">
    <source>
        <dbReference type="Pfam" id="PF12680"/>
    </source>
</evidence>
<dbReference type="RefSeq" id="WP_184808467.1">
    <property type="nucleotide sequence ID" value="NZ_JACHJQ010000001.1"/>
</dbReference>
<name>A0A7W7VBI9_9PSEU</name>
<organism evidence="2 3">
    <name type="scientific">Actinophytocola algeriensis</name>
    <dbReference type="NCBI Taxonomy" id="1768010"/>
    <lineage>
        <taxon>Bacteria</taxon>
        <taxon>Bacillati</taxon>
        <taxon>Actinomycetota</taxon>
        <taxon>Actinomycetes</taxon>
        <taxon>Pseudonocardiales</taxon>
        <taxon>Pseudonocardiaceae</taxon>
    </lineage>
</organism>
<dbReference type="GO" id="GO:0016853">
    <property type="term" value="F:isomerase activity"/>
    <property type="evidence" value="ECO:0007669"/>
    <property type="project" value="UniProtKB-KW"/>
</dbReference>
<sequence length="117" mass="12530">MAVTPGATDPNDLGRYFVERANAGDVEGLVALYERNAVLAFPEGTIATGHDEIRAVYRDFVASAPALSPGRQRPPLVSGDLALTATDLPNGAVTVEIAHRQPDGYWLWAVDQPTFIP</sequence>
<dbReference type="EMBL" id="JACHJQ010000001">
    <property type="protein sequence ID" value="MBB4904183.1"/>
    <property type="molecule type" value="Genomic_DNA"/>
</dbReference>